<evidence type="ECO:0000256" key="8">
    <source>
        <dbReference type="ARBA" id="ARBA00023186"/>
    </source>
</evidence>
<evidence type="ECO:0000256" key="12">
    <source>
        <dbReference type="ARBA" id="ARBA00029986"/>
    </source>
</evidence>
<evidence type="ECO:0000313" key="17">
    <source>
        <dbReference type="EMBL" id="CRY98653.1"/>
    </source>
</evidence>
<dbReference type="EC" id="5.2.1.8" evidence="3 13"/>
<keyword evidence="10 13" id="KW-0131">Cell cycle</keyword>
<protein>
    <recommendedName>
        <fullName evidence="4 13">Trigger factor</fullName>
        <shortName evidence="13">TF</shortName>
        <ecNumber evidence="3 13">5.2.1.8</ecNumber>
    </recommendedName>
    <alternativeName>
        <fullName evidence="12 13">PPIase</fullName>
    </alternativeName>
</protein>
<name>A0A0H5QSP1_NEIMI</name>
<dbReference type="FunFam" id="3.10.50.40:FF:000001">
    <property type="entry name" value="Trigger factor"/>
    <property type="match status" value="1"/>
</dbReference>
<comment type="subcellular location">
    <subcellularLocation>
        <location evidence="13">Cytoplasm</location>
    </subcellularLocation>
    <text evidence="13">About half TF is bound to the ribosome near the polypeptide exit tunnel while the other half is free in the cytoplasm.</text>
</comment>
<evidence type="ECO:0000256" key="5">
    <source>
        <dbReference type="ARBA" id="ARBA00022490"/>
    </source>
</evidence>
<dbReference type="HAMAP" id="MF_00303">
    <property type="entry name" value="Trigger_factor_Tig"/>
    <property type="match status" value="1"/>
</dbReference>
<dbReference type="Gene3D" id="3.10.50.40">
    <property type="match status" value="1"/>
</dbReference>
<dbReference type="OMA" id="KGIKTQF"/>
<dbReference type="Gene3D" id="3.30.70.1050">
    <property type="entry name" value="Trigger factor ribosome-binding domain"/>
    <property type="match status" value="1"/>
</dbReference>
<dbReference type="FunFam" id="3.30.70.1050:FF:000007">
    <property type="entry name" value="Trigger factor"/>
    <property type="match status" value="1"/>
</dbReference>
<dbReference type="Proteomes" id="UP000182715">
    <property type="component" value="Unassembled WGS sequence"/>
</dbReference>
<dbReference type="InterPro" id="IPR027304">
    <property type="entry name" value="Trigger_fact/SurA_dom_sf"/>
</dbReference>
<dbReference type="SUPFAM" id="SSF54534">
    <property type="entry name" value="FKBP-like"/>
    <property type="match status" value="1"/>
</dbReference>
<keyword evidence="7 13" id="KW-0697">Rotamase</keyword>
<dbReference type="Pfam" id="PF00254">
    <property type="entry name" value="FKBP_C"/>
    <property type="match status" value="1"/>
</dbReference>
<comment type="function">
    <text evidence="11 13">Involved in protein export. Acts as a chaperone by maintaining the newly synthesized protein in an open conformation. Functions as a peptidyl-prolyl cis-trans isomerase.</text>
</comment>
<keyword evidence="9 13" id="KW-0413">Isomerase</keyword>
<evidence type="ECO:0000256" key="15">
    <source>
        <dbReference type="RuleBase" id="RU003914"/>
    </source>
</evidence>
<dbReference type="InterPro" id="IPR008880">
    <property type="entry name" value="Trigger_fac_C"/>
</dbReference>
<evidence type="ECO:0000256" key="3">
    <source>
        <dbReference type="ARBA" id="ARBA00013194"/>
    </source>
</evidence>
<evidence type="ECO:0000256" key="1">
    <source>
        <dbReference type="ARBA" id="ARBA00000971"/>
    </source>
</evidence>
<dbReference type="GO" id="GO:0051301">
    <property type="term" value="P:cell division"/>
    <property type="evidence" value="ECO:0007669"/>
    <property type="project" value="UniProtKB-KW"/>
</dbReference>
<dbReference type="GO" id="GO:0003755">
    <property type="term" value="F:peptidyl-prolyl cis-trans isomerase activity"/>
    <property type="evidence" value="ECO:0007669"/>
    <property type="project" value="UniProtKB-UniRule"/>
</dbReference>
<gene>
    <name evidence="13" type="primary">tig</name>
</gene>
<dbReference type="InterPro" id="IPR036611">
    <property type="entry name" value="Trigger_fac_ribosome-bd_sf"/>
</dbReference>
<dbReference type="PANTHER" id="PTHR30560">
    <property type="entry name" value="TRIGGER FACTOR CHAPERONE AND PEPTIDYL-PROLYL CIS/TRANS ISOMERASE"/>
    <property type="match status" value="1"/>
</dbReference>
<evidence type="ECO:0000256" key="10">
    <source>
        <dbReference type="ARBA" id="ARBA00023306"/>
    </source>
</evidence>
<dbReference type="Pfam" id="PF05698">
    <property type="entry name" value="Trigger_C"/>
    <property type="match status" value="1"/>
</dbReference>
<dbReference type="GO" id="GO:0015031">
    <property type="term" value="P:protein transport"/>
    <property type="evidence" value="ECO:0007669"/>
    <property type="project" value="UniProtKB-UniRule"/>
</dbReference>
<dbReference type="InterPro" id="IPR005215">
    <property type="entry name" value="Trig_fac"/>
</dbReference>
<keyword evidence="5 13" id="KW-0963">Cytoplasm</keyword>
<evidence type="ECO:0000313" key="18">
    <source>
        <dbReference type="Proteomes" id="UP000182715"/>
    </source>
</evidence>
<dbReference type="NCBIfam" id="TIGR00115">
    <property type="entry name" value="tig"/>
    <property type="match status" value="1"/>
</dbReference>
<dbReference type="Pfam" id="PF05697">
    <property type="entry name" value="Trigger_N"/>
    <property type="match status" value="1"/>
</dbReference>
<dbReference type="PIRSF" id="PIRSF003095">
    <property type="entry name" value="Trigger_factor"/>
    <property type="match status" value="1"/>
</dbReference>
<evidence type="ECO:0000256" key="4">
    <source>
        <dbReference type="ARBA" id="ARBA00016902"/>
    </source>
</evidence>
<organism evidence="17 18">
    <name type="scientific">Neisseria meningitidis serogroup B</name>
    <dbReference type="NCBI Taxonomy" id="491"/>
    <lineage>
        <taxon>Bacteria</taxon>
        <taxon>Pseudomonadati</taxon>
        <taxon>Pseudomonadota</taxon>
        <taxon>Betaproteobacteria</taxon>
        <taxon>Neisseriales</taxon>
        <taxon>Neisseriaceae</taxon>
        <taxon>Neisseria</taxon>
    </lineage>
</organism>
<dbReference type="PANTHER" id="PTHR30560:SF3">
    <property type="entry name" value="TRIGGER FACTOR-LIKE PROTEIN TIG, CHLOROPLASTIC"/>
    <property type="match status" value="1"/>
</dbReference>
<evidence type="ECO:0000256" key="14">
    <source>
        <dbReference type="PROSITE-ProRule" id="PRU00277"/>
    </source>
</evidence>
<dbReference type="Gene3D" id="1.10.3120.10">
    <property type="entry name" value="Trigger factor, C-terminal domain"/>
    <property type="match status" value="1"/>
</dbReference>
<dbReference type="InterPro" id="IPR008881">
    <property type="entry name" value="Trigger_fac_ribosome-bd_bac"/>
</dbReference>
<dbReference type="InterPro" id="IPR001179">
    <property type="entry name" value="PPIase_FKBP_dom"/>
</dbReference>
<sequence>MSVTVETLENLERKVVLSLPWSEINAETDKKLKQTQRRAKIDGFRPGKAPLKMIAQMYGASAQNDVINELVQRRFYDVAVAQELKVAGFPRFEGVEEQDDKESFKVAAIFEVFPEVVIGDLSAQEVEKVTASVGDAEVDQTVEILRKQRTRFNHVEREARNGDRVIIDFEGKIDGEPFAGGASKNYAFVLGASQMLPEFEAGVVGMKAGESKDVTVNFPEDYHGKDVAGKTAVFTITLNNVSEATLPEVDADFAKALGIADGDVAKMREEVQKNVSREVERRVNEQTKESVMNALLKAVELKAPVALVNEEAARLANEMKQNFVNQGMADAANLDLPLDMFKEQAERRVSLGLILAKLVDENKLEPTEEQIKAVVANFAESYEDPQEVIDWYYADPSRLQAPTSLAVESNVVDFVLGKAKVNEKALSFDEVMGAQA</sequence>
<dbReference type="GO" id="GO:0043022">
    <property type="term" value="F:ribosome binding"/>
    <property type="evidence" value="ECO:0007669"/>
    <property type="project" value="TreeGrafter"/>
</dbReference>
<comment type="similarity">
    <text evidence="2 13 15">Belongs to the FKBP-type PPIase family. Tig subfamily.</text>
</comment>
<comment type="catalytic activity">
    <reaction evidence="1 13 14">
        <text>[protein]-peptidylproline (omega=180) = [protein]-peptidylproline (omega=0)</text>
        <dbReference type="Rhea" id="RHEA:16237"/>
        <dbReference type="Rhea" id="RHEA-COMP:10747"/>
        <dbReference type="Rhea" id="RHEA-COMP:10748"/>
        <dbReference type="ChEBI" id="CHEBI:83833"/>
        <dbReference type="ChEBI" id="CHEBI:83834"/>
        <dbReference type="EC" id="5.2.1.8"/>
    </reaction>
</comment>
<evidence type="ECO:0000256" key="6">
    <source>
        <dbReference type="ARBA" id="ARBA00022618"/>
    </source>
</evidence>
<dbReference type="AlphaFoldDB" id="A0A0H5QSP1"/>
<dbReference type="SUPFAM" id="SSF102735">
    <property type="entry name" value="Trigger factor ribosome-binding domain"/>
    <property type="match status" value="1"/>
</dbReference>
<evidence type="ECO:0000256" key="9">
    <source>
        <dbReference type="ARBA" id="ARBA00023235"/>
    </source>
</evidence>
<dbReference type="EMBL" id="CVTF01000010">
    <property type="protein sequence ID" value="CRY98653.1"/>
    <property type="molecule type" value="Genomic_DNA"/>
</dbReference>
<proteinExistence type="inferred from homology"/>
<dbReference type="GO" id="GO:0051083">
    <property type="term" value="P:'de novo' cotranslational protein folding"/>
    <property type="evidence" value="ECO:0007669"/>
    <property type="project" value="TreeGrafter"/>
</dbReference>
<evidence type="ECO:0000256" key="11">
    <source>
        <dbReference type="ARBA" id="ARBA00024849"/>
    </source>
</evidence>
<dbReference type="InterPro" id="IPR037041">
    <property type="entry name" value="Trigger_fac_C_sf"/>
</dbReference>
<comment type="domain">
    <text evidence="13">Consists of 3 domains; the N-terminus binds the ribosome, the middle domain has PPIase activity, while the C-terminus has intrinsic chaperone activity on its own.</text>
</comment>
<dbReference type="GO" id="GO:0043335">
    <property type="term" value="P:protein unfolding"/>
    <property type="evidence" value="ECO:0007669"/>
    <property type="project" value="TreeGrafter"/>
</dbReference>
<dbReference type="GO" id="GO:0005737">
    <property type="term" value="C:cytoplasm"/>
    <property type="evidence" value="ECO:0007669"/>
    <property type="project" value="UniProtKB-SubCell"/>
</dbReference>
<feature type="domain" description="PPIase FKBP-type" evidence="16">
    <location>
        <begin position="162"/>
        <end position="250"/>
    </location>
</feature>
<dbReference type="InterPro" id="IPR046357">
    <property type="entry name" value="PPIase_dom_sf"/>
</dbReference>
<dbReference type="GO" id="GO:0044183">
    <property type="term" value="F:protein folding chaperone"/>
    <property type="evidence" value="ECO:0007669"/>
    <property type="project" value="TreeGrafter"/>
</dbReference>
<keyword evidence="8 13" id="KW-0143">Chaperone</keyword>
<evidence type="ECO:0000259" key="16">
    <source>
        <dbReference type="PROSITE" id="PS50059"/>
    </source>
</evidence>
<evidence type="ECO:0000256" key="13">
    <source>
        <dbReference type="HAMAP-Rule" id="MF_00303"/>
    </source>
</evidence>
<dbReference type="SUPFAM" id="SSF109998">
    <property type="entry name" value="Triger factor/SurA peptide-binding domain-like"/>
    <property type="match status" value="1"/>
</dbReference>
<keyword evidence="6 13" id="KW-0132">Cell division</keyword>
<evidence type="ECO:0000256" key="2">
    <source>
        <dbReference type="ARBA" id="ARBA00005464"/>
    </source>
</evidence>
<dbReference type="PROSITE" id="PS50059">
    <property type="entry name" value="FKBP_PPIASE"/>
    <property type="match status" value="1"/>
</dbReference>
<evidence type="ECO:0000256" key="7">
    <source>
        <dbReference type="ARBA" id="ARBA00023110"/>
    </source>
</evidence>
<reference evidence="17 18" key="1">
    <citation type="submission" date="2014-11" db="EMBL/GenBank/DDBJ databases">
        <authorList>
            <person name="Diene M.Seydina."/>
        </authorList>
    </citation>
    <scope>NUCLEOTIDE SEQUENCE [LARGE SCALE GENOMIC DNA]</scope>
    <source>
        <strain evidence="17 18">Neisseria meningitidis CHUV</strain>
    </source>
</reference>
<accession>A0A0H5QSP1</accession>